<dbReference type="HOGENOM" id="CLU_1380438_0_0_1"/>
<dbReference type="Pfam" id="PF10032">
    <property type="entry name" value="Pho88"/>
    <property type="match status" value="1"/>
</dbReference>
<dbReference type="KEGG" id="gtt:GUITHDRAFT_161199"/>
<dbReference type="EMBL" id="JH992972">
    <property type="protein sequence ID" value="EKX52467.1"/>
    <property type="molecule type" value="Genomic_DNA"/>
</dbReference>
<evidence type="ECO:0000256" key="2">
    <source>
        <dbReference type="SAM" id="Phobius"/>
    </source>
</evidence>
<organism evidence="4">
    <name type="scientific">Guillardia theta (strain CCMP2712)</name>
    <name type="common">Cryptophyte</name>
    <dbReference type="NCBI Taxonomy" id="905079"/>
    <lineage>
        <taxon>Eukaryota</taxon>
        <taxon>Cryptophyceae</taxon>
        <taxon>Pyrenomonadales</taxon>
        <taxon>Geminigeraceae</taxon>
        <taxon>Guillardia</taxon>
    </lineage>
</organism>
<sequence>MAFNVKMFITPLLVYIVNSADIDWTDETYVLIVRSTFAAVIAAVVLLKLWLFSQVNKAADERRVKIKPTKLEPEGRDVSVREHDIEKLSQALRTLVMGVGITVILHIRNQWVLPMIIQIFHQPLALYDYPLFKIFVLGYKDTGDSNPLKRPWAGENPVFADIWKQAQMMSDPNYQANERKAEKKKAGKLNKQLQRSRR</sequence>
<dbReference type="STRING" id="905079.L1JVQ7"/>
<keyword evidence="6" id="KW-1185">Reference proteome</keyword>
<keyword evidence="2" id="KW-0812">Transmembrane</keyword>
<protein>
    <submittedName>
        <fullName evidence="4 5">Uncharacterized protein</fullName>
    </submittedName>
</protein>
<evidence type="ECO:0000256" key="1">
    <source>
        <dbReference type="SAM" id="MobiDB-lite"/>
    </source>
</evidence>
<dbReference type="GeneID" id="17309205"/>
<dbReference type="EnsemblProtists" id="EKX52467">
    <property type="protein sequence ID" value="EKX52467"/>
    <property type="gene ID" value="GUITHDRAFT_161199"/>
</dbReference>
<name>L1JVQ7_GUITC</name>
<dbReference type="GO" id="GO:0005783">
    <property type="term" value="C:endoplasmic reticulum"/>
    <property type="evidence" value="ECO:0007669"/>
    <property type="project" value="InterPro"/>
</dbReference>
<evidence type="ECO:0000313" key="5">
    <source>
        <dbReference type="EnsemblProtists" id="EKX52467"/>
    </source>
</evidence>
<dbReference type="eggNOG" id="ENOG502SGN1">
    <property type="taxonomic scope" value="Eukaryota"/>
</dbReference>
<reference evidence="6" key="2">
    <citation type="submission" date="2012-11" db="EMBL/GenBank/DDBJ databases">
        <authorList>
            <person name="Kuo A."/>
            <person name="Curtis B.A."/>
            <person name="Tanifuji G."/>
            <person name="Burki F."/>
            <person name="Gruber A."/>
            <person name="Irimia M."/>
            <person name="Maruyama S."/>
            <person name="Arias M.C."/>
            <person name="Ball S.G."/>
            <person name="Gile G.H."/>
            <person name="Hirakawa Y."/>
            <person name="Hopkins J.F."/>
            <person name="Rensing S.A."/>
            <person name="Schmutz J."/>
            <person name="Symeonidi A."/>
            <person name="Elias M."/>
            <person name="Eveleigh R.J."/>
            <person name="Herman E.K."/>
            <person name="Klute M.J."/>
            <person name="Nakayama T."/>
            <person name="Obornik M."/>
            <person name="Reyes-Prieto A."/>
            <person name="Armbrust E.V."/>
            <person name="Aves S.J."/>
            <person name="Beiko R.G."/>
            <person name="Coutinho P."/>
            <person name="Dacks J.B."/>
            <person name="Durnford D.G."/>
            <person name="Fast N.M."/>
            <person name="Green B.R."/>
            <person name="Grisdale C."/>
            <person name="Hempe F."/>
            <person name="Henrissat B."/>
            <person name="Hoppner M.P."/>
            <person name="Ishida K.-I."/>
            <person name="Kim E."/>
            <person name="Koreny L."/>
            <person name="Kroth P.G."/>
            <person name="Liu Y."/>
            <person name="Malik S.-B."/>
            <person name="Maier U.G."/>
            <person name="McRose D."/>
            <person name="Mock T."/>
            <person name="Neilson J.A."/>
            <person name="Onodera N.T."/>
            <person name="Poole A.M."/>
            <person name="Pritham E.J."/>
            <person name="Richards T.A."/>
            <person name="Rocap G."/>
            <person name="Roy S.W."/>
            <person name="Sarai C."/>
            <person name="Schaack S."/>
            <person name="Shirato S."/>
            <person name="Slamovits C.H."/>
            <person name="Spencer D.F."/>
            <person name="Suzuki S."/>
            <person name="Worden A.Z."/>
            <person name="Zauner S."/>
            <person name="Barry K."/>
            <person name="Bell C."/>
            <person name="Bharti A.K."/>
            <person name="Crow J.A."/>
            <person name="Grimwood J."/>
            <person name="Kramer R."/>
            <person name="Lindquist E."/>
            <person name="Lucas S."/>
            <person name="Salamov A."/>
            <person name="McFadden G.I."/>
            <person name="Lane C.E."/>
            <person name="Keeling P.J."/>
            <person name="Gray M.W."/>
            <person name="Grigoriev I.V."/>
            <person name="Archibald J.M."/>
        </authorList>
    </citation>
    <scope>NUCLEOTIDE SEQUENCE</scope>
    <source>
        <strain evidence="6">CCMP2712</strain>
    </source>
</reference>
<dbReference type="OMA" id="AMASQWE"/>
<feature type="signal peptide" evidence="3">
    <location>
        <begin position="1"/>
        <end position="19"/>
    </location>
</feature>
<keyword evidence="2" id="KW-0472">Membrane</keyword>
<dbReference type="PaxDb" id="55529-EKX52467"/>
<evidence type="ECO:0000313" key="4">
    <source>
        <dbReference type="EMBL" id="EKX52467.1"/>
    </source>
</evidence>
<evidence type="ECO:0000313" key="6">
    <source>
        <dbReference type="Proteomes" id="UP000011087"/>
    </source>
</evidence>
<dbReference type="InterPro" id="IPR012098">
    <property type="entry name" value="SND3_fun"/>
</dbReference>
<evidence type="ECO:0000256" key="3">
    <source>
        <dbReference type="SAM" id="SignalP"/>
    </source>
</evidence>
<dbReference type="Proteomes" id="UP000011087">
    <property type="component" value="Unassembled WGS sequence"/>
</dbReference>
<proteinExistence type="predicted"/>
<dbReference type="AlphaFoldDB" id="L1JVQ7"/>
<dbReference type="OrthoDB" id="18139at2759"/>
<reference evidence="4 6" key="1">
    <citation type="journal article" date="2012" name="Nature">
        <title>Algal genomes reveal evolutionary mosaicism and the fate of nucleomorphs.</title>
        <authorList>
            <consortium name="DOE Joint Genome Institute"/>
            <person name="Curtis B.A."/>
            <person name="Tanifuji G."/>
            <person name="Burki F."/>
            <person name="Gruber A."/>
            <person name="Irimia M."/>
            <person name="Maruyama S."/>
            <person name="Arias M.C."/>
            <person name="Ball S.G."/>
            <person name="Gile G.H."/>
            <person name="Hirakawa Y."/>
            <person name="Hopkins J.F."/>
            <person name="Kuo A."/>
            <person name="Rensing S.A."/>
            <person name="Schmutz J."/>
            <person name="Symeonidi A."/>
            <person name="Elias M."/>
            <person name="Eveleigh R.J."/>
            <person name="Herman E.K."/>
            <person name="Klute M.J."/>
            <person name="Nakayama T."/>
            <person name="Obornik M."/>
            <person name="Reyes-Prieto A."/>
            <person name="Armbrust E.V."/>
            <person name="Aves S.J."/>
            <person name="Beiko R.G."/>
            <person name="Coutinho P."/>
            <person name="Dacks J.B."/>
            <person name="Durnford D.G."/>
            <person name="Fast N.M."/>
            <person name="Green B.R."/>
            <person name="Grisdale C.J."/>
            <person name="Hempel F."/>
            <person name="Henrissat B."/>
            <person name="Hoppner M.P."/>
            <person name="Ishida K."/>
            <person name="Kim E."/>
            <person name="Koreny L."/>
            <person name="Kroth P.G."/>
            <person name="Liu Y."/>
            <person name="Malik S.B."/>
            <person name="Maier U.G."/>
            <person name="McRose D."/>
            <person name="Mock T."/>
            <person name="Neilson J.A."/>
            <person name="Onodera N.T."/>
            <person name="Poole A.M."/>
            <person name="Pritham E.J."/>
            <person name="Richards T.A."/>
            <person name="Rocap G."/>
            <person name="Roy S.W."/>
            <person name="Sarai C."/>
            <person name="Schaack S."/>
            <person name="Shirato S."/>
            <person name="Slamovits C.H."/>
            <person name="Spencer D.F."/>
            <person name="Suzuki S."/>
            <person name="Worden A.Z."/>
            <person name="Zauner S."/>
            <person name="Barry K."/>
            <person name="Bell C."/>
            <person name="Bharti A.K."/>
            <person name="Crow J.A."/>
            <person name="Grimwood J."/>
            <person name="Kramer R."/>
            <person name="Lindquist E."/>
            <person name="Lucas S."/>
            <person name="Salamov A."/>
            <person name="McFadden G.I."/>
            <person name="Lane C.E."/>
            <person name="Keeling P.J."/>
            <person name="Gray M.W."/>
            <person name="Grigoriev I.V."/>
            <person name="Archibald J.M."/>
        </authorList>
    </citation>
    <scope>NUCLEOTIDE SEQUENCE</scope>
    <source>
        <strain evidence="4 6">CCMP2712</strain>
    </source>
</reference>
<keyword evidence="3" id="KW-0732">Signal</keyword>
<feature type="transmembrane region" description="Helical" evidence="2">
    <location>
        <begin position="29"/>
        <end position="52"/>
    </location>
</feature>
<feature type="chain" id="PRO_5008771984" evidence="3">
    <location>
        <begin position="20"/>
        <end position="198"/>
    </location>
</feature>
<feature type="region of interest" description="Disordered" evidence="1">
    <location>
        <begin position="173"/>
        <end position="198"/>
    </location>
</feature>
<keyword evidence="2" id="KW-1133">Transmembrane helix</keyword>
<dbReference type="GO" id="GO:0045047">
    <property type="term" value="P:protein targeting to ER"/>
    <property type="evidence" value="ECO:0007669"/>
    <property type="project" value="InterPro"/>
</dbReference>
<accession>L1JVQ7</accession>
<dbReference type="PANTHER" id="PTHR28112:SF1">
    <property type="entry name" value="SRP-INDEPENDENT TARGETING PROTEIN 3"/>
    <property type="match status" value="1"/>
</dbReference>
<reference evidence="5" key="3">
    <citation type="submission" date="2015-06" db="UniProtKB">
        <authorList>
            <consortium name="EnsemblProtists"/>
        </authorList>
    </citation>
    <scope>IDENTIFICATION</scope>
</reference>
<gene>
    <name evidence="4" type="ORF">GUITHDRAFT_161199</name>
</gene>
<dbReference type="RefSeq" id="XP_005839447.1">
    <property type="nucleotide sequence ID" value="XM_005839390.1"/>
</dbReference>
<dbReference type="GO" id="GO:0005739">
    <property type="term" value="C:mitochondrion"/>
    <property type="evidence" value="ECO:0007669"/>
    <property type="project" value="TreeGrafter"/>
</dbReference>
<dbReference type="PANTHER" id="PTHR28112">
    <property type="entry name" value="SRP-INDEPENDENT TARGETING PROTEIN 3"/>
    <property type="match status" value="1"/>
</dbReference>
<feature type="compositionally biased region" description="Basic residues" evidence="1">
    <location>
        <begin position="182"/>
        <end position="198"/>
    </location>
</feature>